<feature type="transmembrane region" description="Helical" evidence="1">
    <location>
        <begin position="162"/>
        <end position="179"/>
    </location>
</feature>
<feature type="transmembrane region" description="Helical" evidence="1">
    <location>
        <begin position="329"/>
        <end position="352"/>
    </location>
</feature>
<feature type="transmembrane region" description="Helical" evidence="1">
    <location>
        <begin position="102"/>
        <end position="126"/>
    </location>
</feature>
<keyword evidence="1" id="KW-1133">Transmembrane helix</keyword>
<evidence type="ECO:0000313" key="4">
    <source>
        <dbReference type="Proteomes" id="UP000823388"/>
    </source>
</evidence>
<protein>
    <recommendedName>
        <fullName evidence="2">DUF4220 domain-containing protein</fullName>
    </recommendedName>
</protein>
<keyword evidence="1" id="KW-0472">Membrane</keyword>
<comment type="caution">
    <text evidence="3">The sequence shown here is derived from an EMBL/GenBank/DDBJ whole genome shotgun (WGS) entry which is preliminary data.</text>
</comment>
<gene>
    <name evidence="3" type="ORF">PVAP13_5KG450400</name>
</gene>
<dbReference type="PANTHER" id="PTHR31325">
    <property type="entry name" value="OS01G0798800 PROTEIN-RELATED"/>
    <property type="match status" value="1"/>
</dbReference>
<evidence type="ECO:0000259" key="2">
    <source>
        <dbReference type="Pfam" id="PF13968"/>
    </source>
</evidence>
<keyword evidence="4" id="KW-1185">Reference proteome</keyword>
<dbReference type="EMBL" id="CM029045">
    <property type="protein sequence ID" value="KAG2599359.1"/>
    <property type="molecule type" value="Genomic_DNA"/>
</dbReference>
<dbReference type="Proteomes" id="UP000823388">
    <property type="component" value="Chromosome 5K"/>
</dbReference>
<dbReference type="Pfam" id="PF13968">
    <property type="entry name" value="DUF4220"/>
    <property type="match status" value="1"/>
</dbReference>
<keyword evidence="1" id="KW-0812">Transmembrane</keyword>
<evidence type="ECO:0000313" key="3">
    <source>
        <dbReference type="EMBL" id="KAG2599359.1"/>
    </source>
</evidence>
<feature type="transmembrane region" description="Helical" evidence="1">
    <location>
        <begin position="293"/>
        <end position="317"/>
    </location>
</feature>
<dbReference type="InterPro" id="IPR025315">
    <property type="entry name" value="DUF4220"/>
</dbReference>
<feature type="domain" description="DUF4220" evidence="2">
    <location>
        <begin position="75"/>
        <end position="399"/>
    </location>
</feature>
<dbReference type="OrthoDB" id="841045at2759"/>
<sequence>MLDGRATPVAALADVDAAEHIFKSRAMADGGLLHLWSNWGIQIMVVASFVLQVLLLACGGTRRHSSSTMLRIILWLAYLSADSTAIYTLGHLSVASSSREHLLVAFWAPFLLLHLGGPDNITAYALEDNRLWLRHLQTLAVQVLGAAYVIYKFIFSSRSHDGTLLLLAASISMFAAGLAKYGERVWALKCGNISSITSSFDKSDGKVRVPEPLNHLPRDGGEIGKEKILLGAHTHFDICKGAFTDATMKVHDSTGSNTVPSESMIADLYKLVEMELSLMYDILYTKAAVIHTWYGICIHCISLLGTVAAFLLFQLSIGSSGDGYSRVDVVISYVLLAGALVLEAMSLCKAILSTWTCSFLYRIGSKRLADAITYLRWRVRWPARRRLWSGSIGQYNLLDMSVSDRKGIMCWLAKKLGLQHWWHELRFSGTFSGNEFCSVEDLKVLVWREMVTRDTGVNSRGSAALQRNNCARYNWSVNDMDLDRSILVWHIVTDLVIRLPRGEEKVNKRLAEVTKLLSNYMMFLLVVKPDMLPGRSRRNLYLSACNELNCHWSDCSKAWSPWEEAESWRQADTLADWLLGDLYHNLQKDDRSEKIDIEGHVEEAPEHAKDVYNAIWIYESLRTSPRDKATWLEIIFQLWVEMIMHVAEHCSRDCHARQLSHGGEFITIMWLMVPHLNYYSLHSRI</sequence>
<dbReference type="AlphaFoldDB" id="A0A8T0ST94"/>
<dbReference type="InterPro" id="IPR007658">
    <property type="entry name" value="DUF594"/>
</dbReference>
<dbReference type="Pfam" id="PF04578">
    <property type="entry name" value="DUF594"/>
    <property type="match status" value="1"/>
</dbReference>
<feature type="transmembrane region" description="Helical" evidence="1">
    <location>
        <begin position="39"/>
        <end position="60"/>
    </location>
</feature>
<proteinExistence type="predicted"/>
<organism evidence="3 4">
    <name type="scientific">Panicum virgatum</name>
    <name type="common">Blackwell switchgrass</name>
    <dbReference type="NCBI Taxonomy" id="38727"/>
    <lineage>
        <taxon>Eukaryota</taxon>
        <taxon>Viridiplantae</taxon>
        <taxon>Streptophyta</taxon>
        <taxon>Embryophyta</taxon>
        <taxon>Tracheophyta</taxon>
        <taxon>Spermatophyta</taxon>
        <taxon>Magnoliopsida</taxon>
        <taxon>Liliopsida</taxon>
        <taxon>Poales</taxon>
        <taxon>Poaceae</taxon>
        <taxon>PACMAD clade</taxon>
        <taxon>Panicoideae</taxon>
        <taxon>Panicodae</taxon>
        <taxon>Paniceae</taxon>
        <taxon>Panicinae</taxon>
        <taxon>Panicum</taxon>
        <taxon>Panicum sect. Hiantes</taxon>
    </lineage>
</organism>
<feature type="transmembrane region" description="Helical" evidence="1">
    <location>
        <begin position="138"/>
        <end position="156"/>
    </location>
</feature>
<reference evidence="3" key="1">
    <citation type="submission" date="2020-05" db="EMBL/GenBank/DDBJ databases">
        <title>WGS assembly of Panicum virgatum.</title>
        <authorList>
            <person name="Lovell J.T."/>
            <person name="Jenkins J."/>
            <person name="Shu S."/>
            <person name="Juenger T.E."/>
            <person name="Schmutz J."/>
        </authorList>
    </citation>
    <scope>NUCLEOTIDE SEQUENCE</scope>
    <source>
        <strain evidence="3">AP13</strain>
    </source>
</reference>
<accession>A0A8T0ST94</accession>
<name>A0A8T0ST94_PANVG</name>
<feature type="transmembrane region" description="Helical" evidence="1">
    <location>
        <begin position="72"/>
        <end position="90"/>
    </location>
</feature>
<evidence type="ECO:0000256" key="1">
    <source>
        <dbReference type="SAM" id="Phobius"/>
    </source>
</evidence>